<evidence type="ECO:0000256" key="1">
    <source>
        <dbReference type="SAM" id="MobiDB-lite"/>
    </source>
</evidence>
<feature type="compositionally biased region" description="Acidic residues" evidence="1">
    <location>
        <begin position="806"/>
        <end position="816"/>
    </location>
</feature>
<dbReference type="SUPFAM" id="SSF54928">
    <property type="entry name" value="RNA-binding domain, RBD"/>
    <property type="match status" value="1"/>
</dbReference>
<accession>A0A0H1BNE8</accession>
<comment type="caution">
    <text evidence="2">The sequence shown here is derived from an EMBL/GenBank/DDBJ whole genome shotgun (WGS) entry which is preliminary data.</text>
</comment>
<feature type="region of interest" description="Disordered" evidence="1">
    <location>
        <begin position="748"/>
        <end position="775"/>
    </location>
</feature>
<feature type="compositionally biased region" description="Low complexity" evidence="1">
    <location>
        <begin position="677"/>
        <end position="702"/>
    </location>
</feature>
<feature type="region of interest" description="Disordered" evidence="1">
    <location>
        <begin position="789"/>
        <end position="816"/>
    </location>
</feature>
<gene>
    <name evidence="2" type="ORF">EMPG_12163</name>
</gene>
<dbReference type="STRING" id="2060906.A0A0H1BNE8"/>
<evidence type="ECO:0000313" key="2">
    <source>
        <dbReference type="EMBL" id="KLJ12845.1"/>
    </source>
</evidence>
<proteinExistence type="predicted"/>
<dbReference type="OrthoDB" id="336240at2759"/>
<keyword evidence="3" id="KW-1185">Reference proteome</keyword>
<name>A0A0H1BNE8_9EURO</name>
<feature type="region of interest" description="Disordered" evidence="1">
    <location>
        <begin position="1"/>
        <end position="21"/>
    </location>
</feature>
<dbReference type="Proteomes" id="UP000053573">
    <property type="component" value="Unassembled WGS sequence"/>
</dbReference>
<feature type="compositionally biased region" description="Low complexity" evidence="1">
    <location>
        <begin position="257"/>
        <end position="269"/>
    </location>
</feature>
<sequence length="816" mass="89863">MAFSAYHMTDKARDNWRENPPNSPYTVPAIAICEYGNRSSESDLLPCNHAHLQISGDGHRFSASEYECGSNYGSISVSSDALSDEQTEKFPDFVDDGSPRTGEDFLPAPNSGQQHHFPQHSPLHLVTGYPYPYHPNSSPEQNLTRYQAAYNFYPSVPYLPRHSLYAMETNYLPILEPGLGKNPNGGLDGSFMKSQHQITSLPPTVVSKECTQEIPSSVNPNAVGANRHFVGVASTMGQKGRDAVSPVTLATSEEHAPSSSSAPGAQFPSDHNNTLQQQDTAAASVAITAITGTVATMPVADNSPHSYASNPACYPCAMPFDSGARYSLPPRFGVIKLTNIPYSVTKHEILQFLGRNARPLTPDLGCPVHIIMERSTGKTMDCYVEFPTKADADSALAWVNRGLHSYQTPKLGSRHVVVRASNQDELLKDLFPRAKNVDWKDGIPHVRAGRENYCSGFQGFLTGEEIFCTVRHAEVPQRSVYCAKSLQRPYENMMSTLYKFPWYATYHYTVEDRNQLFSATLRLIHALVPQVERRQTIGLDSRLVQELLEAGLRCPVFNDRQKFVLNVAAKNHRVVASPTERFWPFDTITRKPNATEEHVMQYAEFIVAGAAALDNGTNFLANTWHPVMHASSPFGKIWLEWGWGNTHHKWQTAVDYENSILIQLVTEGVKNKHGAESPSHSLSTSGSSTSASVEAPPSAAEPITKKIPQSVPHGTIRYPVRATHNMNRQASSAPINLIHVPLSTNKLSDNDAASRASPANHRTPTNSFSGLTDTQDMVPKNIFGAVGTRRRTRAATNGSRHSPVPEVDEACYEDSV</sequence>
<feature type="compositionally biased region" description="Polar residues" evidence="1">
    <location>
        <begin position="270"/>
        <end position="279"/>
    </location>
</feature>
<dbReference type="Gene3D" id="3.30.70.330">
    <property type="match status" value="1"/>
</dbReference>
<dbReference type="InterPro" id="IPR035979">
    <property type="entry name" value="RBD_domain_sf"/>
</dbReference>
<evidence type="ECO:0000313" key="3">
    <source>
        <dbReference type="Proteomes" id="UP000053573"/>
    </source>
</evidence>
<protein>
    <recommendedName>
        <fullName evidence="4">RRM domain-containing protein</fullName>
    </recommendedName>
</protein>
<reference evidence="3" key="1">
    <citation type="journal article" date="2015" name="PLoS Genet.">
        <title>The dynamic genome and transcriptome of the human fungal pathogen Blastomyces and close relative Emmonsia.</title>
        <authorList>
            <person name="Munoz J.F."/>
            <person name="Gauthier G.M."/>
            <person name="Desjardins C.A."/>
            <person name="Gallo J.E."/>
            <person name="Holder J."/>
            <person name="Sullivan T.D."/>
            <person name="Marty A.J."/>
            <person name="Carmen J.C."/>
            <person name="Chen Z."/>
            <person name="Ding L."/>
            <person name="Gujja S."/>
            <person name="Magrini V."/>
            <person name="Misas E."/>
            <person name="Mitreva M."/>
            <person name="Priest M."/>
            <person name="Saif S."/>
            <person name="Whiston E.A."/>
            <person name="Young S."/>
            <person name="Zeng Q."/>
            <person name="Goldman W.E."/>
            <person name="Mardis E.R."/>
            <person name="Taylor J.W."/>
            <person name="McEwen J.G."/>
            <person name="Clay O.K."/>
            <person name="Klein B.S."/>
            <person name="Cuomo C.A."/>
        </authorList>
    </citation>
    <scope>NUCLEOTIDE SEQUENCE [LARGE SCALE GENOMIC DNA]</scope>
    <source>
        <strain evidence="3">UAMH 139</strain>
    </source>
</reference>
<evidence type="ECO:0008006" key="4">
    <source>
        <dbReference type="Google" id="ProtNLM"/>
    </source>
</evidence>
<organism evidence="2 3">
    <name type="scientific">Blastomyces silverae</name>
    <dbReference type="NCBI Taxonomy" id="2060906"/>
    <lineage>
        <taxon>Eukaryota</taxon>
        <taxon>Fungi</taxon>
        <taxon>Dikarya</taxon>
        <taxon>Ascomycota</taxon>
        <taxon>Pezizomycotina</taxon>
        <taxon>Eurotiomycetes</taxon>
        <taxon>Eurotiomycetidae</taxon>
        <taxon>Onygenales</taxon>
        <taxon>Ajellomycetaceae</taxon>
        <taxon>Blastomyces</taxon>
    </lineage>
</organism>
<dbReference type="GO" id="GO:0003676">
    <property type="term" value="F:nucleic acid binding"/>
    <property type="evidence" value="ECO:0007669"/>
    <property type="project" value="InterPro"/>
</dbReference>
<dbReference type="AlphaFoldDB" id="A0A0H1BNE8"/>
<feature type="region of interest" description="Disordered" evidence="1">
    <location>
        <begin position="672"/>
        <end position="702"/>
    </location>
</feature>
<feature type="region of interest" description="Disordered" evidence="1">
    <location>
        <begin position="236"/>
        <end position="279"/>
    </location>
</feature>
<feature type="compositionally biased region" description="Polar residues" evidence="1">
    <location>
        <begin position="760"/>
        <end position="775"/>
    </location>
</feature>
<dbReference type="EMBL" id="LDEV01000684">
    <property type="protein sequence ID" value="KLJ12845.1"/>
    <property type="molecule type" value="Genomic_DNA"/>
</dbReference>
<dbReference type="InterPro" id="IPR012677">
    <property type="entry name" value="Nucleotide-bd_a/b_plait_sf"/>
</dbReference>
<feature type="compositionally biased region" description="Basic and acidic residues" evidence="1">
    <location>
        <begin position="8"/>
        <end position="17"/>
    </location>
</feature>